<name>U5VYP3_9ACTN</name>
<keyword evidence="3" id="KW-1185">Reference proteome</keyword>
<feature type="transmembrane region" description="Helical" evidence="1">
    <location>
        <begin position="227"/>
        <end position="246"/>
    </location>
</feature>
<dbReference type="KEGG" id="afs:AFR_12795"/>
<evidence type="ECO:0000313" key="2">
    <source>
        <dbReference type="EMBL" id="AGZ40845.1"/>
    </source>
</evidence>
<feature type="transmembrane region" description="Helical" evidence="1">
    <location>
        <begin position="88"/>
        <end position="114"/>
    </location>
</feature>
<dbReference type="HOGENOM" id="CLU_047832_0_0_11"/>
<feature type="transmembrane region" description="Helical" evidence="1">
    <location>
        <begin position="120"/>
        <end position="142"/>
    </location>
</feature>
<dbReference type="RefSeq" id="WP_023360904.1">
    <property type="nucleotide sequence ID" value="NC_022657.1"/>
</dbReference>
<feature type="transmembrane region" description="Helical" evidence="1">
    <location>
        <begin position="200"/>
        <end position="220"/>
    </location>
</feature>
<evidence type="ECO:0000313" key="3">
    <source>
        <dbReference type="Proteomes" id="UP000017746"/>
    </source>
</evidence>
<keyword evidence="1" id="KW-0472">Membrane</keyword>
<dbReference type="OrthoDB" id="3402382at2"/>
<keyword evidence="1" id="KW-0812">Transmembrane</keyword>
<dbReference type="eggNOG" id="ENOG502ZKTM">
    <property type="taxonomic scope" value="Bacteria"/>
</dbReference>
<dbReference type="STRING" id="1246995.AFR_12795"/>
<proteinExistence type="predicted"/>
<feature type="transmembrane region" description="Helical" evidence="1">
    <location>
        <begin position="12"/>
        <end position="30"/>
    </location>
</feature>
<feature type="transmembrane region" description="Helical" evidence="1">
    <location>
        <begin position="154"/>
        <end position="174"/>
    </location>
</feature>
<reference evidence="2 3" key="1">
    <citation type="journal article" date="2014" name="J. Biotechnol.">
        <title>Complete genome sequence of the actinobacterium Actinoplanes friuliensis HAG 010964, producer of the lipopeptide antibiotic friulimycin.</title>
        <authorList>
            <person name="Ruckert C."/>
            <person name="Szczepanowski R."/>
            <person name="Albersmeier A."/>
            <person name="Goesmann A."/>
            <person name="Fischer N."/>
            <person name="Steinkamper A."/>
            <person name="Puhler A."/>
            <person name="Biener R."/>
            <person name="Schwartz D."/>
            <person name="Kalinowski J."/>
        </authorList>
    </citation>
    <scope>NUCLEOTIDE SEQUENCE [LARGE SCALE GENOMIC DNA]</scope>
    <source>
        <strain evidence="2 3">DSM 7358</strain>
    </source>
</reference>
<dbReference type="EMBL" id="CP006272">
    <property type="protein sequence ID" value="AGZ40845.1"/>
    <property type="molecule type" value="Genomic_DNA"/>
</dbReference>
<dbReference type="AlphaFoldDB" id="U5VYP3"/>
<protein>
    <submittedName>
        <fullName evidence="2">Uncharacterized protein</fullName>
    </submittedName>
</protein>
<feature type="transmembrane region" description="Helical" evidence="1">
    <location>
        <begin position="50"/>
        <end position="67"/>
    </location>
</feature>
<gene>
    <name evidence="2" type="ORF">AFR_12795</name>
</gene>
<organism evidence="2 3">
    <name type="scientific">Actinoplanes friuliensis DSM 7358</name>
    <dbReference type="NCBI Taxonomy" id="1246995"/>
    <lineage>
        <taxon>Bacteria</taxon>
        <taxon>Bacillati</taxon>
        <taxon>Actinomycetota</taxon>
        <taxon>Actinomycetes</taxon>
        <taxon>Micromonosporales</taxon>
        <taxon>Micromonosporaceae</taxon>
        <taxon>Actinoplanes</taxon>
    </lineage>
</organism>
<dbReference type="PATRIC" id="fig|1246995.3.peg.2599"/>
<sequence length="448" mass="46415">MITVIGTELRRSNARFLAVVLALAFLLLFVLKPDLTSHWLGYTDYQSSTLFLLVPLALAGGAMLGRREGRAGVSELMTSTGRPPWQKAVPSAAALAVAVTVVYLLFLAFGAARIGASGGFLSLGGAVPVLVDTTILIGAVWIGLAAGRIWPSPVLPPMLAVLTLVAQLAIDFIAGGPDSRLNSLQLSGQPPGADWESVNAQAVLGHLVLGLGLALAGLLMVAGATRLVRTAGLAVLLAAVVLTTLVSPTGTTGRFQVDAAAQELVCAEGTPQVCVSAAHQDELAEVTPPARRALTLLAKLPGAPTRAVEWRADALDRGDSTQFWGTTPKIEPGTVLFSFRGYSGASSPDGVTANLLYGAGTWTNGCKPGDDVALGAVGAWLLGTDSLPLGNSGILTTGEVEQRIRATVTALRQLPEQEQVRRVTAVRDAANACRSDDVLAILTEGRTP</sequence>
<dbReference type="Proteomes" id="UP000017746">
    <property type="component" value="Chromosome"/>
</dbReference>
<keyword evidence="1" id="KW-1133">Transmembrane helix</keyword>
<evidence type="ECO:0000256" key="1">
    <source>
        <dbReference type="SAM" id="Phobius"/>
    </source>
</evidence>
<accession>U5VYP3</accession>